<dbReference type="InterPro" id="IPR041468">
    <property type="entry name" value="HTH_ParB/Spo0J"/>
</dbReference>
<proteinExistence type="inferred from homology"/>
<dbReference type="Proteomes" id="UP000062998">
    <property type="component" value="Unassembled WGS sequence"/>
</dbReference>
<dbReference type="InterPro" id="IPR036086">
    <property type="entry name" value="ParB/Sulfiredoxin_sf"/>
</dbReference>
<dbReference type="AlphaFoldDB" id="A0A107EER5"/>
<evidence type="ECO:0000259" key="3">
    <source>
        <dbReference type="SMART" id="SM00470"/>
    </source>
</evidence>
<dbReference type="SUPFAM" id="SSF109709">
    <property type="entry name" value="KorB DNA-binding domain-like"/>
    <property type="match status" value="1"/>
</dbReference>
<dbReference type="Gene3D" id="3.90.1530.10">
    <property type="entry name" value="Conserved hypothetical protein from pyrococcus furiosus pfu- 392566-001, ParB domain"/>
    <property type="match status" value="1"/>
</dbReference>
<dbReference type="GO" id="GO:0005694">
    <property type="term" value="C:chromosome"/>
    <property type="evidence" value="ECO:0007669"/>
    <property type="project" value="TreeGrafter"/>
</dbReference>
<dbReference type="NCBIfam" id="TIGR00180">
    <property type="entry name" value="parB_part"/>
    <property type="match status" value="1"/>
</dbReference>
<dbReference type="EMBL" id="LPIX01000033">
    <property type="protein sequence ID" value="KWE07611.1"/>
    <property type="molecule type" value="Genomic_DNA"/>
</dbReference>
<dbReference type="InterPro" id="IPR004437">
    <property type="entry name" value="ParB/RepB/Spo0J"/>
</dbReference>
<dbReference type="GO" id="GO:0007059">
    <property type="term" value="P:chromosome segregation"/>
    <property type="evidence" value="ECO:0007669"/>
    <property type="project" value="UniProtKB-KW"/>
</dbReference>
<organism evidence="4 5">
    <name type="scientific">Burkholderia ubonensis</name>
    <dbReference type="NCBI Taxonomy" id="101571"/>
    <lineage>
        <taxon>Bacteria</taxon>
        <taxon>Pseudomonadati</taxon>
        <taxon>Pseudomonadota</taxon>
        <taxon>Betaproteobacteria</taxon>
        <taxon>Burkholderiales</taxon>
        <taxon>Burkholderiaceae</taxon>
        <taxon>Burkholderia</taxon>
        <taxon>Burkholderia cepacia complex</taxon>
    </lineage>
</organism>
<evidence type="ECO:0000256" key="1">
    <source>
        <dbReference type="ARBA" id="ARBA00006295"/>
    </source>
</evidence>
<dbReference type="InterPro" id="IPR050336">
    <property type="entry name" value="Chromosome_partition/occlusion"/>
</dbReference>
<dbReference type="OrthoDB" id="8526040at2"/>
<dbReference type="InterPro" id="IPR003115">
    <property type="entry name" value="ParB_N"/>
</dbReference>
<evidence type="ECO:0000313" key="4">
    <source>
        <dbReference type="EMBL" id="KWE07611.1"/>
    </source>
</evidence>
<dbReference type="SMART" id="SM00470">
    <property type="entry name" value="ParB"/>
    <property type="match status" value="1"/>
</dbReference>
<dbReference type="GO" id="GO:0003677">
    <property type="term" value="F:DNA binding"/>
    <property type="evidence" value="ECO:0007669"/>
    <property type="project" value="InterPro"/>
</dbReference>
<evidence type="ECO:0000256" key="2">
    <source>
        <dbReference type="ARBA" id="ARBA00022829"/>
    </source>
</evidence>
<comment type="caution">
    <text evidence="4">The sequence shown here is derived from an EMBL/GenBank/DDBJ whole genome shotgun (WGS) entry which is preliminary data.</text>
</comment>
<comment type="similarity">
    <text evidence="1">Belongs to the ParB family.</text>
</comment>
<keyword evidence="2" id="KW-0159">Chromosome partition</keyword>
<dbReference type="PANTHER" id="PTHR33375">
    <property type="entry name" value="CHROMOSOME-PARTITIONING PROTEIN PARB-RELATED"/>
    <property type="match status" value="1"/>
</dbReference>
<feature type="domain" description="ParB-like N-terminal" evidence="3">
    <location>
        <begin position="78"/>
        <end position="171"/>
    </location>
</feature>
<dbReference type="RefSeq" id="WP_060323720.1">
    <property type="nucleotide sequence ID" value="NZ_LPIU01000079.1"/>
</dbReference>
<dbReference type="Gene3D" id="1.10.10.2830">
    <property type="match status" value="1"/>
</dbReference>
<sequence length="345" mass="38272">MKKDFSAALNAGVKRDQEMRTASVPDRFSRVEAALDGRDSLLEPVKKGSGVATIGGSSAIDSYVATLEQTGRVKSRYVSMPIDQIDDNPLNSRTIYKEDKIAARAASMARDGQLQPALAGLHPDSPGRVILIDGHYRKQGALRNRWEKLDLKLLEGLEPIDFYRLARAANNEREQETILDVAYGYKKLLDEGYAKSNDELAILVEEGKSKISKTLALLELPQSVLDVISSHPEQFGLTTSYELALYLKATDEKRTLMFAERIRNEELSHQKVKTMREALAKDRSPRKSLSRQYKVSNGDGSAIGAIKEWGNGKLQIDLTLGTAERAEAYIAALKKLLAEDGHNLR</sequence>
<name>A0A107EER5_9BURK</name>
<gene>
    <name evidence="4" type="ORF">WL73_09095</name>
</gene>
<dbReference type="SUPFAM" id="SSF110849">
    <property type="entry name" value="ParB/Sulfiredoxin"/>
    <property type="match status" value="1"/>
</dbReference>
<protein>
    <submittedName>
        <fullName evidence="4">Chromosome partitioning protein ParB</fullName>
    </submittedName>
</protein>
<reference evidence="4 5" key="1">
    <citation type="submission" date="2015-11" db="EMBL/GenBank/DDBJ databases">
        <title>Expanding the genomic diversity of Burkholderia species for the development of highly accurate diagnostics.</title>
        <authorList>
            <person name="Sahl J."/>
            <person name="Keim P."/>
            <person name="Wagner D."/>
        </authorList>
    </citation>
    <scope>NUCLEOTIDE SEQUENCE [LARGE SCALE GENOMIC DNA]</scope>
    <source>
        <strain evidence="4 5">MSMB2167WGS</strain>
    </source>
</reference>
<accession>A0A107EER5</accession>
<dbReference type="PANTHER" id="PTHR33375:SF1">
    <property type="entry name" value="CHROMOSOME-PARTITIONING PROTEIN PARB-RELATED"/>
    <property type="match status" value="1"/>
</dbReference>
<evidence type="ECO:0000313" key="5">
    <source>
        <dbReference type="Proteomes" id="UP000062998"/>
    </source>
</evidence>
<dbReference type="Pfam" id="PF17762">
    <property type="entry name" value="HTH_ParB"/>
    <property type="match status" value="1"/>
</dbReference>